<sequence>MKEEKKSDLVGDRFDFSLLEATLPSSNKHIQEFLTSLFKFPSDKDNNRYADAVIEVQKVAFDVASSVQSNITKIFTKFVLQDGAKRTAIDISDGCREEDAIEFLLTSFDKCNLELGKDNLPSNSKFVLETTKTVILSLFVMIQRDNFHDQLQKRRASFVFVKRLLNDTISSNFIEDLIEYTVNGEDEETTSEVFNHIFDILRAAIDAKHFERNGDDDVKQILRVMNLLLNVRLSGNGSRPLSVLLVNRRDFLPKKQKNCSNKQVFVGSEEDAMKIDESVNLEQQGYMNRMSMIRGLLHQMILPLISDPASKTKTLKWFSAVINARRRRNLHGSADGHHFMVNFLSVMYRLSEKTDISKIIMEYPFLPGTLVDIKKETRIKMDEQSALTFAAQFADRPVEYDFSTVCFFLTIAAQQLVFPPLMRQIYEHSRHINDIEQKLEAMREKLKTLTGIERSRLEQLINLENENWQLMCRHLLCLKTHSEDPAIVAAGLDFVNKQMKLVMNSLCPNLDIMRDDSQLPAEPTALFCAYPEYYLEGAFDFYIFAIETSTNLLMESNTEWIARLIILFIHYDYIKSPFLVAKLVGVLANLHNSFWFHMISLQMAQDKLLHCLIKFYSEFEDNGEFDEKFNVRGTIQRMLEKLVDNVVFKAKFKNMAEECSIEFVRFANMVINDATWSMDEIVSTLKIINRIEKKMEHEEAWDQSTRNQQMERLEESKGGVGLWLDMANTDLKLILSIANSSSEPFQTPALGQRLAVFLNHNLAQLLSDNVKVNAPNDFEWHPREFLNRVASIYLGINTPIFFKYIAYDERTYNPTFFQNVIEQMKKRQIVSKDQLKKFEELAEEVKKEYTAKAELEEEYGDVPEEFKDPIMDGIMLDPVRLPSGHVMDRAVIERHLLSTPNNPFNRAPLELKELVPDEELKSKIDEWIAQKRKFREG</sequence>
<feature type="coiled-coil region" evidence="11">
    <location>
        <begin position="425"/>
        <end position="452"/>
    </location>
</feature>
<keyword evidence="10" id="KW-0539">Nucleus</keyword>
<evidence type="ECO:0000259" key="12">
    <source>
        <dbReference type="PROSITE" id="PS51698"/>
    </source>
</evidence>
<accession>A0A1I7V3R6</accession>
<dbReference type="InterPro" id="IPR019474">
    <property type="entry name" value="Ub_conjug_fac_E4_core"/>
</dbReference>
<dbReference type="PROSITE" id="PS51698">
    <property type="entry name" value="U_BOX"/>
    <property type="match status" value="1"/>
</dbReference>
<dbReference type="FunFam" id="3.30.40.10:FF:000055">
    <property type="entry name" value="Ubiquitin conjugation factor e4 a"/>
    <property type="match status" value="1"/>
</dbReference>
<evidence type="ECO:0000256" key="9">
    <source>
        <dbReference type="ARBA" id="ARBA00022786"/>
    </source>
</evidence>
<name>A0A1I7V3R6_9PELO</name>
<evidence type="ECO:0000256" key="3">
    <source>
        <dbReference type="ARBA" id="ARBA00004496"/>
    </source>
</evidence>
<evidence type="ECO:0000256" key="11">
    <source>
        <dbReference type="SAM" id="Coils"/>
    </source>
</evidence>
<dbReference type="UniPathway" id="UPA00143"/>
<comment type="pathway">
    <text evidence="4">Protein modification; protein ubiquitination.</text>
</comment>
<dbReference type="GO" id="GO:0005737">
    <property type="term" value="C:cytoplasm"/>
    <property type="evidence" value="ECO:0007669"/>
    <property type="project" value="UniProtKB-SubCell"/>
</dbReference>
<keyword evidence="13" id="KW-1185">Reference proteome</keyword>
<dbReference type="GO" id="GO:0006511">
    <property type="term" value="P:ubiquitin-dependent protein catabolic process"/>
    <property type="evidence" value="ECO:0007669"/>
    <property type="project" value="InterPro"/>
</dbReference>
<proteinExistence type="inferred from homology"/>
<dbReference type="GO" id="GO:0034450">
    <property type="term" value="F:ubiquitin-ubiquitin ligase activity"/>
    <property type="evidence" value="ECO:0007669"/>
    <property type="project" value="InterPro"/>
</dbReference>
<dbReference type="InterPro" id="IPR003613">
    <property type="entry name" value="Ubox_domain"/>
</dbReference>
<dbReference type="STRING" id="1561998.A0A1I7V3R6"/>
<evidence type="ECO:0000256" key="8">
    <source>
        <dbReference type="ARBA" id="ARBA00022679"/>
    </source>
</evidence>
<dbReference type="GO" id="GO:0000209">
    <property type="term" value="P:protein polyubiquitination"/>
    <property type="evidence" value="ECO:0007669"/>
    <property type="project" value="TreeGrafter"/>
</dbReference>
<keyword evidence="11" id="KW-0175">Coiled coil</keyword>
<dbReference type="InterPro" id="IPR045132">
    <property type="entry name" value="UBE4"/>
</dbReference>
<dbReference type="WBParaSite" id="Csp11.Scaffold630.g22095.t2">
    <property type="protein sequence ID" value="Csp11.Scaffold630.g22095.t2"/>
    <property type="gene ID" value="Csp11.Scaffold630.g22095"/>
</dbReference>
<dbReference type="InterPro" id="IPR013083">
    <property type="entry name" value="Znf_RING/FYVE/PHD"/>
</dbReference>
<evidence type="ECO:0000256" key="1">
    <source>
        <dbReference type="ARBA" id="ARBA00000900"/>
    </source>
</evidence>
<evidence type="ECO:0000256" key="10">
    <source>
        <dbReference type="ARBA" id="ARBA00023242"/>
    </source>
</evidence>
<dbReference type="AlphaFoldDB" id="A0A1I7V3R6"/>
<dbReference type="CDD" id="cd16658">
    <property type="entry name" value="RING-Ubox_UBE4B"/>
    <property type="match status" value="1"/>
</dbReference>
<dbReference type="Proteomes" id="UP000095282">
    <property type="component" value="Unplaced"/>
</dbReference>
<dbReference type="GO" id="GO:0036503">
    <property type="term" value="P:ERAD pathway"/>
    <property type="evidence" value="ECO:0007669"/>
    <property type="project" value="InterPro"/>
</dbReference>
<evidence type="ECO:0000313" key="14">
    <source>
        <dbReference type="WBParaSite" id="Csp11.Scaffold630.g22095.t2"/>
    </source>
</evidence>
<evidence type="ECO:0000256" key="7">
    <source>
        <dbReference type="ARBA" id="ARBA00022490"/>
    </source>
</evidence>
<evidence type="ECO:0000256" key="4">
    <source>
        <dbReference type="ARBA" id="ARBA00004906"/>
    </source>
</evidence>
<dbReference type="SMART" id="SM00504">
    <property type="entry name" value="Ubox"/>
    <property type="match status" value="1"/>
</dbReference>
<dbReference type="Pfam" id="PF04564">
    <property type="entry name" value="U-box"/>
    <property type="match status" value="1"/>
</dbReference>
<comment type="subcellular location">
    <subcellularLocation>
        <location evidence="3">Cytoplasm</location>
    </subcellularLocation>
    <subcellularLocation>
        <location evidence="2">Nucleus</location>
    </subcellularLocation>
</comment>
<reference evidence="14" key="1">
    <citation type="submission" date="2016-11" db="UniProtKB">
        <authorList>
            <consortium name="WormBaseParasite"/>
        </authorList>
    </citation>
    <scope>IDENTIFICATION</scope>
</reference>
<keyword evidence="9" id="KW-0833">Ubl conjugation pathway</keyword>
<evidence type="ECO:0000256" key="6">
    <source>
        <dbReference type="ARBA" id="ARBA00012483"/>
    </source>
</evidence>
<dbReference type="PANTHER" id="PTHR13931">
    <property type="entry name" value="UBIQUITINATION FACTOR E4"/>
    <property type="match status" value="1"/>
</dbReference>
<comment type="similarity">
    <text evidence="5">Belongs to the ubiquitin conjugation factor E4 family.</text>
</comment>
<dbReference type="GO" id="GO:0005634">
    <property type="term" value="C:nucleus"/>
    <property type="evidence" value="ECO:0007669"/>
    <property type="project" value="UniProtKB-SubCell"/>
</dbReference>
<dbReference type="Gene3D" id="3.30.40.10">
    <property type="entry name" value="Zinc/RING finger domain, C3HC4 (zinc finger)"/>
    <property type="match status" value="1"/>
</dbReference>
<evidence type="ECO:0000313" key="13">
    <source>
        <dbReference type="Proteomes" id="UP000095282"/>
    </source>
</evidence>
<evidence type="ECO:0000256" key="5">
    <source>
        <dbReference type="ARBA" id="ARBA00007434"/>
    </source>
</evidence>
<protein>
    <recommendedName>
        <fullName evidence="6">RING-type E3 ubiquitin transferase</fullName>
        <ecNumber evidence="6">2.3.2.27</ecNumber>
    </recommendedName>
</protein>
<dbReference type="EC" id="2.3.2.27" evidence="6"/>
<organism evidence="13 14">
    <name type="scientific">Caenorhabditis tropicalis</name>
    <dbReference type="NCBI Taxonomy" id="1561998"/>
    <lineage>
        <taxon>Eukaryota</taxon>
        <taxon>Metazoa</taxon>
        <taxon>Ecdysozoa</taxon>
        <taxon>Nematoda</taxon>
        <taxon>Chromadorea</taxon>
        <taxon>Rhabditida</taxon>
        <taxon>Rhabditina</taxon>
        <taxon>Rhabditomorpha</taxon>
        <taxon>Rhabditoidea</taxon>
        <taxon>Rhabditidae</taxon>
        <taxon>Peloderinae</taxon>
        <taxon>Caenorhabditis</taxon>
    </lineage>
</organism>
<dbReference type="PANTHER" id="PTHR13931:SF2">
    <property type="entry name" value="UBIQUITIN CONJUGATION FACTOR E4 B"/>
    <property type="match status" value="1"/>
</dbReference>
<evidence type="ECO:0000256" key="2">
    <source>
        <dbReference type="ARBA" id="ARBA00004123"/>
    </source>
</evidence>
<keyword evidence="7" id="KW-0963">Cytoplasm</keyword>
<comment type="catalytic activity">
    <reaction evidence="1">
        <text>S-ubiquitinyl-[E2 ubiquitin-conjugating enzyme]-L-cysteine + [acceptor protein]-L-lysine = [E2 ubiquitin-conjugating enzyme]-L-cysteine + N(6)-ubiquitinyl-[acceptor protein]-L-lysine.</text>
        <dbReference type="EC" id="2.3.2.27"/>
    </reaction>
</comment>
<dbReference type="SUPFAM" id="SSF57850">
    <property type="entry name" value="RING/U-box"/>
    <property type="match status" value="1"/>
</dbReference>
<dbReference type="Pfam" id="PF10408">
    <property type="entry name" value="Ufd2P_core"/>
    <property type="match status" value="1"/>
</dbReference>
<feature type="domain" description="U-box" evidence="12">
    <location>
        <begin position="861"/>
        <end position="934"/>
    </location>
</feature>
<dbReference type="GO" id="GO:0000151">
    <property type="term" value="C:ubiquitin ligase complex"/>
    <property type="evidence" value="ECO:0007669"/>
    <property type="project" value="InterPro"/>
</dbReference>
<keyword evidence="8" id="KW-0808">Transferase</keyword>